<dbReference type="InterPro" id="IPR039126">
    <property type="entry name" value="GGACT"/>
</dbReference>
<dbReference type="AlphaFoldDB" id="A0A7R9FCA0"/>
<evidence type="ECO:0000256" key="3">
    <source>
        <dbReference type="RuleBase" id="RU367036"/>
    </source>
</evidence>
<feature type="active site" description="Proton acceptor" evidence="2">
    <location>
        <position position="83"/>
    </location>
</feature>
<sequence length="159" mass="18992">MFFNVFVYGTLKTKEPNHHWLTDPKKGKATFIGEAETVKKYPLVIATKYNIPFLLDCQNHGHNVWGEVYKVDEQMLASLDILEDHPSFYQRDIEHVRLMKSTEEENIFKCWIYFLNKFKPEMLSLPHHKNYSSTGDHGLQYLERYQRNSCYDFKQEVHL</sequence>
<organism evidence="5">
    <name type="scientific">Timema bartmani</name>
    <dbReference type="NCBI Taxonomy" id="61472"/>
    <lineage>
        <taxon>Eukaryota</taxon>
        <taxon>Metazoa</taxon>
        <taxon>Ecdysozoa</taxon>
        <taxon>Arthropoda</taxon>
        <taxon>Hexapoda</taxon>
        <taxon>Insecta</taxon>
        <taxon>Pterygota</taxon>
        <taxon>Neoptera</taxon>
        <taxon>Polyneoptera</taxon>
        <taxon>Phasmatodea</taxon>
        <taxon>Timematodea</taxon>
        <taxon>Timematoidea</taxon>
        <taxon>Timematidae</taxon>
        <taxon>Timema</taxon>
    </lineage>
</organism>
<dbReference type="Pfam" id="PF06094">
    <property type="entry name" value="GGACT"/>
    <property type="match status" value="1"/>
</dbReference>
<dbReference type="GO" id="GO:0061929">
    <property type="term" value="F:gamma-glutamylaminecyclotransferase activity"/>
    <property type="evidence" value="ECO:0007669"/>
    <property type="project" value="InterPro"/>
</dbReference>
<evidence type="ECO:0000256" key="1">
    <source>
        <dbReference type="ARBA" id="ARBA00008861"/>
    </source>
</evidence>
<dbReference type="CDD" id="cd06661">
    <property type="entry name" value="GGCT_like"/>
    <property type="match status" value="1"/>
</dbReference>
<dbReference type="InterPro" id="IPR036568">
    <property type="entry name" value="GGCT-like_sf"/>
</dbReference>
<evidence type="ECO:0000256" key="2">
    <source>
        <dbReference type="PIRSR" id="PIRSR639126-1"/>
    </source>
</evidence>
<dbReference type="InterPro" id="IPR013024">
    <property type="entry name" value="GGCT-like"/>
</dbReference>
<gene>
    <name evidence="5" type="ORF">TBIB3V08_LOCUS13135</name>
</gene>
<comment type="similarity">
    <text evidence="1 3">Belongs to the gamma-glutamylcyclotransferase family.</text>
</comment>
<dbReference type="InterPro" id="IPR009288">
    <property type="entry name" value="AIG2-like_dom"/>
</dbReference>
<evidence type="ECO:0000313" key="5">
    <source>
        <dbReference type="EMBL" id="CAD7450866.1"/>
    </source>
</evidence>
<reference evidence="5" key="1">
    <citation type="submission" date="2020-11" db="EMBL/GenBank/DDBJ databases">
        <authorList>
            <person name="Tran Van P."/>
        </authorList>
    </citation>
    <scope>NUCLEOTIDE SEQUENCE</scope>
</reference>
<dbReference type="PANTHER" id="PTHR12510">
    <property type="entry name" value="TROPONIN C-AKIN-1 PROTEIN"/>
    <property type="match status" value="1"/>
</dbReference>
<dbReference type="PANTHER" id="PTHR12510:SF4">
    <property type="entry name" value="GAMMA-GLUTAMYLAMINECYCLOTRANSFERASE"/>
    <property type="match status" value="1"/>
</dbReference>
<accession>A0A7R9FCA0</accession>
<proteinExistence type="inferred from homology"/>
<dbReference type="Gene3D" id="3.10.490.10">
    <property type="entry name" value="Gamma-glutamyl cyclotransferase-like"/>
    <property type="match status" value="1"/>
</dbReference>
<dbReference type="EMBL" id="OD579758">
    <property type="protein sequence ID" value="CAD7450866.1"/>
    <property type="molecule type" value="Genomic_DNA"/>
</dbReference>
<dbReference type="GO" id="GO:0005829">
    <property type="term" value="C:cytosol"/>
    <property type="evidence" value="ECO:0007669"/>
    <property type="project" value="TreeGrafter"/>
</dbReference>
<name>A0A7R9FCA0_9NEOP</name>
<dbReference type="SUPFAM" id="SSF110857">
    <property type="entry name" value="Gamma-glutamyl cyclotransferase-like"/>
    <property type="match status" value="1"/>
</dbReference>
<evidence type="ECO:0000259" key="4">
    <source>
        <dbReference type="Pfam" id="PF06094"/>
    </source>
</evidence>
<protein>
    <recommendedName>
        <fullName evidence="3">Gamma-glutamylcyclotransferase family protein</fullName>
    </recommendedName>
</protein>
<feature type="domain" description="Gamma-glutamylcyclotransferase AIG2-like" evidence="4">
    <location>
        <begin position="5"/>
        <end position="131"/>
    </location>
</feature>